<feature type="region of interest" description="Disordered" evidence="1">
    <location>
        <begin position="1"/>
        <end position="20"/>
    </location>
</feature>
<proteinExistence type="predicted"/>
<keyword evidence="5" id="KW-1185">Reference proteome</keyword>
<dbReference type="InterPro" id="IPR025436">
    <property type="entry name" value="DUF4179"/>
</dbReference>
<evidence type="ECO:0000259" key="3">
    <source>
        <dbReference type="Pfam" id="PF13786"/>
    </source>
</evidence>
<evidence type="ECO:0000256" key="1">
    <source>
        <dbReference type="SAM" id="MobiDB-lite"/>
    </source>
</evidence>
<dbReference type="Pfam" id="PF13786">
    <property type="entry name" value="DUF4179"/>
    <property type="match status" value="1"/>
</dbReference>
<reference evidence="5" key="1">
    <citation type="submission" date="2017-02" db="EMBL/GenBank/DDBJ databases">
        <authorList>
            <person name="Varghese N."/>
            <person name="Submissions S."/>
        </authorList>
    </citation>
    <scope>NUCLEOTIDE SEQUENCE [LARGE SCALE GENOMIC DNA]</scope>
    <source>
        <strain evidence="5">DSM 23966</strain>
    </source>
</reference>
<dbReference type="AlphaFoldDB" id="A0A1T4YY16"/>
<feature type="domain" description="DUF4179" evidence="3">
    <location>
        <begin position="40"/>
        <end position="127"/>
    </location>
</feature>
<evidence type="ECO:0000313" key="5">
    <source>
        <dbReference type="Proteomes" id="UP000190042"/>
    </source>
</evidence>
<dbReference type="RefSeq" id="WP_078818738.1">
    <property type="nucleotide sequence ID" value="NZ_FUYJ01000011.1"/>
</dbReference>
<keyword evidence="2" id="KW-0812">Transmembrane</keyword>
<dbReference type="EMBL" id="FUYJ01000011">
    <property type="protein sequence ID" value="SKB06626.1"/>
    <property type="molecule type" value="Genomic_DNA"/>
</dbReference>
<sequence>MSELERQLAEEKRRLEKTTAPKELEERLRTALEKIPKRQRKRIPKWVSVVAALLILFVVGYQYDAFAYYGKKLLGFEEIMPATLAQLNESDKGQSIDRKIMLTDGTELRLEGLMTDENQLVLYYTLSNPEGLGEDISLMKLTGLFTNSSSRFGTSSMNEEGTELKGMQTFEPVSPFAKKLTLEFHDSNIQDWFEITFPYDPKAAMQTELKKAIKKNVQVDQGSIRFDSITATPSQTTIKGKLKVDNFDRIPLGFDGVKLLVNGVPMDQISGSVSSAFNGDIFTIDFDALPEGLNSLALAVDRFVGYKHVDETIILTSREEMSADLEGEEVNIRKVEVTSEGLEIIVATDGNILLDNVAVQIDDHKVPLQTTLRQNYVTDEKGKEYKERILLFDTNQLPDAFLVEGLHYEKEYNKIIKIPL</sequence>
<protein>
    <recommendedName>
        <fullName evidence="3">DUF4179 domain-containing protein</fullName>
    </recommendedName>
</protein>
<name>A0A1T4YY16_9BACL</name>
<accession>A0A1T4YY16</accession>
<organism evidence="4 5">
    <name type="scientific">Sporosarcina newyorkensis</name>
    <dbReference type="NCBI Taxonomy" id="759851"/>
    <lineage>
        <taxon>Bacteria</taxon>
        <taxon>Bacillati</taxon>
        <taxon>Bacillota</taxon>
        <taxon>Bacilli</taxon>
        <taxon>Bacillales</taxon>
        <taxon>Caryophanaceae</taxon>
        <taxon>Sporosarcina</taxon>
    </lineage>
</organism>
<keyword evidence="2" id="KW-0472">Membrane</keyword>
<evidence type="ECO:0000256" key="2">
    <source>
        <dbReference type="SAM" id="Phobius"/>
    </source>
</evidence>
<dbReference type="Proteomes" id="UP000190042">
    <property type="component" value="Unassembled WGS sequence"/>
</dbReference>
<keyword evidence="2" id="KW-1133">Transmembrane helix</keyword>
<evidence type="ECO:0000313" key="4">
    <source>
        <dbReference type="EMBL" id="SKB06626.1"/>
    </source>
</evidence>
<gene>
    <name evidence="4" type="ORF">SAMN04244570_0205</name>
</gene>
<feature type="transmembrane region" description="Helical" evidence="2">
    <location>
        <begin position="43"/>
        <end position="63"/>
    </location>
</feature>